<accession>A0A7I7WYE9</accession>
<reference evidence="1 2" key="1">
    <citation type="journal article" date="2019" name="Emerg. Microbes Infect.">
        <title>Comprehensive subspecies identification of 175 nontuberculous mycobacteria species based on 7547 genomic profiles.</title>
        <authorList>
            <person name="Matsumoto Y."/>
            <person name="Kinjo T."/>
            <person name="Motooka D."/>
            <person name="Nabeya D."/>
            <person name="Jung N."/>
            <person name="Uechi K."/>
            <person name="Horii T."/>
            <person name="Iida T."/>
            <person name="Fujita J."/>
            <person name="Nakamura S."/>
        </authorList>
    </citation>
    <scope>NUCLEOTIDE SEQUENCE [LARGE SCALE GENOMIC DNA]</scope>
    <source>
        <strain evidence="1 2">JCM 13571</strain>
    </source>
</reference>
<evidence type="ECO:0000313" key="2">
    <source>
        <dbReference type="Proteomes" id="UP000467260"/>
    </source>
</evidence>
<evidence type="ECO:0008006" key="3">
    <source>
        <dbReference type="Google" id="ProtNLM"/>
    </source>
</evidence>
<gene>
    <name evidence="1" type="ORF">MHIB_05600</name>
</gene>
<dbReference type="AlphaFoldDB" id="A0A7I7WYE9"/>
<keyword evidence="2" id="KW-1185">Reference proteome</keyword>
<sequence length="59" mass="5975">MMRDFGALTEAGFVAIEEAASAMGWSTAAVQAAVTAGTLRAVSTGGGGWLVQPAIVTYR</sequence>
<organism evidence="1 2">
    <name type="scientific">Mycolicibacter hiberniae</name>
    <dbReference type="NCBI Taxonomy" id="29314"/>
    <lineage>
        <taxon>Bacteria</taxon>
        <taxon>Bacillati</taxon>
        <taxon>Actinomycetota</taxon>
        <taxon>Actinomycetes</taxon>
        <taxon>Mycobacteriales</taxon>
        <taxon>Mycobacteriaceae</taxon>
        <taxon>Mycolicibacter</taxon>
    </lineage>
</organism>
<dbReference type="Proteomes" id="UP000467260">
    <property type="component" value="Chromosome"/>
</dbReference>
<dbReference type="KEGG" id="mhib:MHIB_05600"/>
<dbReference type="EMBL" id="AP022609">
    <property type="protein sequence ID" value="BBZ22142.1"/>
    <property type="molecule type" value="Genomic_DNA"/>
</dbReference>
<name>A0A7I7WYE9_9MYCO</name>
<proteinExistence type="predicted"/>
<protein>
    <recommendedName>
        <fullName evidence="3">DNA-binding protein</fullName>
    </recommendedName>
</protein>
<evidence type="ECO:0000313" key="1">
    <source>
        <dbReference type="EMBL" id="BBZ22142.1"/>
    </source>
</evidence>